<dbReference type="Pfam" id="PF02416">
    <property type="entry name" value="TatA_B_E"/>
    <property type="match status" value="1"/>
</dbReference>
<evidence type="ECO:0000256" key="5">
    <source>
        <dbReference type="ARBA" id="ARBA00022989"/>
    </source>
</evidence>
<proteinExistence type="predicted"/>
<reference evidence="8 9" key="1">
    <citation type="submission" date="2022-12" db="EMBL/GenBank/DDBJ databases">
        <title>Metagenome assembled genome from gulf of manar.</title>
        <authorList>
            <person name="Kohli P."/>
            <person name="Pk S."/>
            <person name="Venkata Ramana C."/>
            <person name="Sasikala C."/>
        </authorList>
    </citation>
    <scope>NUCLEOTIDE SEQUENCE [LARGE SCALE GENOMIC DNA]</scope>
    <source>
        <strain evidence="8">JB008</strain>
    </source>
</reference>
<keyword evidence="2" id="KW-0813">Transport</keyword>
<evidence type="ECO:0000256" key="4">
    <source>
        <dbReference type="ARBA" id="ARBA00022927"/>
    </source>
</evidence>
<dbReference type="AlphaFoldDB" id="A0AAJ1ML93"/>
<evidence type="ECO:0000256" key="1">
    <source>
        <dbReference type="ARBA" id="ARBA00004167"/>
    </source>
</evidence>
<evidence type="ECO:0000313" key="8">
    <source>
        <dbReference type="EMBL" id="MDC7227626.1"/>
    </source>
</evidence>
<sequence length="55" mass="5956">MIGTTEVLIICGVVVLLFGASALPKFAKNVGRAKLEFEQGMKEARDFKSAAEKEI</sequence>
<keyword evidence="3" id="KW-0812">Transmembrane</keyword>
<dbReference type="GO" id="GO:0015031">
    <property type="term" value="P:protein transport"/>
    <property type="evidence" value="ECO:0007669"/>
    <property type="project" value="UniProtKB-KW"/>
</dbReference>
<organism evidence="8 9">
    <name type="scientific">Candidatus Thalassospirochaeta sargassi</name>
    <dbReference type="NCBI Taxonomy" id="3119039"/>
    <lineage>
        <taxon>Bacteria</taxon>
        <taxon>Pseudomonadati</taxon>
        <taxon>Spirochaetota</taxon>
        <taxon>Spirochaetia</taxon>
        <taxon>Spirochaetales</taxon>
        <taxon>Spirochaetaceae</taxon>
        <taxon>Candidatus Thalassospirochaeta</taxon>
    </lineage>
</organism>
<keyword evidence="6" id="KW-0811">Translocation</keyword>
<name>A0AAJ1ML93_9SPIO</name>
<evidence type="ECO:0000256" key="7">
    <source>
        <dbReference type="ARBA" id="ARBA00023136"/>
    </source>
</evidence>
<dbReference type="InterPro" id="IPR003369">
    <property type="entry name" value="TatA/B/E"/>
</dbReference>
<evidence type="ECO:0000256" key="2">
    <source>
        <dbReference type="ARBA" id="ARBA00022448"/>
    </source>
</evidence>
<dbReference type="Gene3D" id="1.20.5.3310">
    <property type="match status" value="1"/>
</dbReference>
<dbReference type="EMBL" id="JAQQAL010000029">
    <property type="protein sequence ID" value="MDC7227626.1"/>
    <property type="molecule type" value="Genomic_DNA"/>
</dbReference>
<comment type="caution">
    <text evidence="8">The sequence shown here is derived from an EMBL/GenBank/DDBJ whole genome shotgun (WGS) entry which is preliminary data.</text>
</comment>
<accession>A0AAJ1ML93</accession>
<evidence type="ECO:0000256" key="6">
    <source>
        <dbReference type="ARBA" id="ARBA00023010"/>
    </source>
</evidence>
<keyword evidence="4" id="KW-0653">Protein transport</keyword>
<keyword evidence="7" id="KW-0472">Membrane</keyword>
<dbReference type="Proteomes" id="UP001221217">
    <property type="component" value="Unassembled WGS sequence"/>
</dbReference>
<evidence type="ECO:0000313" key="9">
    <source>
        <dbReference type="Proteomes" id="UP001221217"/>
    </source>
</evidence>
<comment type="subcellular location">
    <subcellularLocation>
        <location evidence="1">Membrane</location>
        <topology evidence="1">Single-pass membrane protein</topology>
    </subcellularLocation>
</comment>
<evidence type="ECO:0000256" key="3">
    <source>
        <dbReference type="ARBA" id="ARBA00022692"/>
    </source>
</evidence>
<gene>
    <name evidence="8" type="ORF">PQJ61_12750</name>
</gene>
<dbReference type="GO" id="GO:0016020">
    <property type="term" value="C:membrane"/>
    <property type="evidence" value="ECO:0007669"/>
    <property type="project" value="UniProtKB-ARBA"/>
</dbReference>
<keyword evidence="5" id="KW-1133">Transmembrane helix</keyword>
<protein>
    <submittedName>
        <fullName evidence="8">Twin-arginine translocase TatA/TatE family subunit</fullName>
    </submittedName>
</protein>